<keyword evidence="1" id="KW-1133">Transmembrane helix</keyword>
<gene>
    <name evidence="2" type="ORF">SAMN05216382_0438</name>
</gene>
<dbReference type="Pfam" id="PF11162">
    <property type="entry name" value="DUF2946"/>
    <property type="match status" value="1"/>
</dbReference>
<dbReference type="OrthoDB" id="7478750at2"/>
<proteinExistence type="predicted"/>
<name>A0A1H7HB00_9SPHN</name>
<evidence type="ECO:0008006" key="4">
    <source>
        <dbReference type="Google" id="ProtNLM"/>
    </source>
</evidence>
<feature type="transmembrane region" description="Helical" evidence="1">
    <location>
        <begin position="100"/>
        <end position="118"/>
    </location>
</feature>
<keyword evidence="1" id="KW-0812">Transmembrane</keyword>
<evidence type="ECO:0000256" key="1">
    <source>
        <dbReference type="SAM" id="Phobius"/>
    </source>
</evidence>
<dbReference type="EMBL" id="FNZZ01000001">
    <property type="protein sequence ID" value="SEK45275.1"/>
    <property type="molecule type" value="Genomic_DNA"/>
</dbReference>
<dbReference type="STRING" id="1855283.SAMN05216382_0438"/>
<reference evidence="3" key="1">
    <citation type="submission" date="2016-10" db="EMBL/GenBank/DDBJ databases">
        <authorList>
            <person name="Varghese N."/>
            <person name="Submissions S."/>
        </authorList>
    </citation>
    <scope>NUCLEOTIDE SEQUENCE [LARGE SCALE GENOMIC DNA]</scope>
    <source>
        <strain evidence="3">JS21-1</strain>
    </source>
</reference>
<dbReference type="RefSeq" id="WP_093002840.1">
    <property type="nucleotide sequence ID" value="NZ_FNZZ01000001.1"/>
</dbReference>
<accession>A0A1H7HB00</accession>
<dbReference type="AlphaFoldDB" id="A0A1H7HB00"/>
<evidence type="ECO:0000313" key="2">
    <source>
        <dbReference type="EMBL" id="SEK45275.1"/>
    </source>
</evidence>
<organism evidence="2 3">
    <name type="scientific">Sphingomonas palmae</name>
    <dbReference type="NCBI Taxonomy" id="1855283"/>
    <lineage>
        <taxon>Bacteria</taxon>
        <taxon>Pseudomonadati</taxon>
        <taxon>Pseudomonadota</taxon>
        <taxon>Alphaproteobacteria</taxon>
        <taxon>Sphingomonadales</taxon>
        <taxon>Sphingomonadaceae</taxon>
        <taxon>Sphingomonas</taxon>
    </lineage>
</organism>
<evidence type="ECO:0000313" key="3">
    <source>
        <dbReference type="Proteomes" id="UP000199214"/>
    </source>
</evidence>
<dbReference type="InterPro" id="IPR021333">
    <property type="entry name" value="DUF2946"/>
</dbReference>
<keyword evidence="3" id="KW-1185">Reference proteome</keyword>
<dbReference type="Proteomes" id="UP000199214">
    <property type="component" value="Unassembled WGS sequence"/>
</dbReference>
<protein>
    <recommendedName>
        <fullName evidence="4">DUF2946 domain-containing protein</fullName>
    </recommendedName>
</protein>
<sequence length="140" mass="14554">MSLLRHLLAQRHLAALIFAAALLMKVAVPAGYMVSNVAGWPAITLCPEVAPATSAMDETMHAGMAHDISADHGKSHDRGKAEMPCVFTALTAATLAATDAVILAALIAFVMALAVIGISQPRRAEPARSRPPLRGPPALS</sequence>
<keyword evidence="1" id="KW-0472">Membrane</keyword>